<evidence type="ECO:0000313" key="1">
    <source>
        <dbReference type="EMBL" id="MAH63627.1"/>
    </source>
</evidence>
<name>A0A2D6YK83_9DELT</name>
<sequence length="260" mass="29585">MIHIRYQRIWRATRLLLLCFFLLTPLLLTGPLWIWKFSDLNLDTHWSRSSSGVVAIPNAKAREDEAVIQIYGARAYKWRGAFAVHTWIAIKQAGDANFRRYDVIGWRHFRGMPVVSESIGLPNRAWFGNPPKLYGQVRGQGTEKLIKKVENAIASYPASEFYRVWPGPNSNTFTADVLRKVPEIQVTLPSTAVGKDFPLGFWIQSTTGGSGLQLTLWGIFGVSIGFEEGLRFQWFALEFGLNPWKGEIYWPGIGTLHLWS</sequence>
<accession>A0A2D6YK83</accession>
<dbReference type="EMBL" id="NZEX01000102">
    <property type="protein sequence ID" value="MAH63627.1"/>
    <property type="molecule type" value="Genomic_DNA"/>
</dbReference>
<dbReference type="InterPro" id="IPR022224">
    <property type="entry name" value="DUF3750"/>
</dbReference>
<gene>
    <name evidence="1" type="ORF">CMN54_09325</name>
</gene>
<dbReference type="AlphaFoldDB" id="A0A2D6YK83"/>
<protein>
    <recommendedName>
        <fullName evidence="3">DUF3750 domain-containing protein</fullName>
    </recommendedName>
</protein>
<proteinExistence type="predicted"/>
<evidence type="ECO:0000313" key="2">
    <source>
        <dbReference type="Proteomes" id="UP000226525"/>
    </source>
</evidence>
<evidence type="ECO:0008006" key="3">
    <source>
        <dbReference type="Google" id="ProtNLM"/>
    </source>
</evidence>
<dbReference type="Pfam" id="PF12570">
    <property type="entry name" value="DUF3750"/>
    <property type="match status" value="1"/>
</dbReference>
<organism evidence="1 2">
    <name type="scientific">SAR324 cluster bacterium</name>
    <dbReference type="NCBI Taxonomy" id="2024889"/>
    <lineage>
        <taxon>Bacteria</taxon>
        <taxon>Deltaproteobacteria</taxon>
        <taxon>SAR324 cluster</taxon>
    </lineage>
</organism>
<dbReference type="Proteomes" id="UP000226525">
    <property type="component" value="Unassembled WGS sequence"/>
</dbReference>
<comment type="caution">
    <text evidence="1">The sequence shown here is derived from an EMBL/GenBank/DDBJ whole genome shotgun (WGS) entry which is preliminary data.</text>
</comment>
<reference evidence="2" key="1">
    <citation type="submission" date="2017-09" db="EMBL/GenBank/DDBJ databases">
        <title>The Reconstruction of 2,631 Draft Metagenome-Assembled Genomes from the Global Oceans.</title>
        <authorList>
            <person name="Tully B.J."/>
            <person name="Graham E.D."/>
            <person name="Heidelberg J.F."/>
        </authorList>
    </citation>
    <scope>NUCLEOTIDE SEQUENCE [LARGE SCALE GENOMIC DNA]</scope>
</reference>